<feature type="binding site" evidence="10">
    <location>
        <position position="347"/>
    </location>
    <ligand>
        <name>Zn(2+)</name>
        <dbReference type="ChEBI" id="CHEBI:29105"/>
        <note>catalytic</note>
    </ligand>
</feature>
<accession>A0A4R6Z9K9</accession>
<feature type="active site" description="Proton acceptor" evidence="9">
    <location>
        <position position="325"/>
    </location>
</feature>
<dbReference type="InterPro" id="IPR014782">
    <property type="entry name" value="Peptidase_M1_dom"/>
</dbReference>
<dbReference type="GO" id="GO:0006508">
    <property type="term" value="P:proteolysis"/>
    <property type="evidence" value="ECO:0007669"/>
    <property type="project" value="UniProtKB-KW"/>
</dbReference>
<dbReference type="InterPro" id="IPR024571">
    <property type="entry name" value="ERAP1-like_C_dom"/>
</dbReference>
<dbReference type="GO" id="GO:0008270">
    <property type="term" value="F:zinc ion binding"/>
    <property type="evidence" value="ECO:0007669"/>
    <property type="project" value="UniProtKB-UniRule"/>
</dbReference>
<comment type="cofactor">
    <cofactor evidence="10 12">
        <name>Zn(2+)</name>
        <dbReference type="ChEBI" id="CHEBI:29105"/>
    </cofactor>
    <text evidence="10 12">Binds 1 zinc ion per subunit.</text>
</comment>
<protein>
    <recommendedName>
        <fullName evidence="12">Aminopeptidase</fullName>
        <ecNumber evidence="12">3.4.11.-</ecNumber>
    </recommendedName>
</protein>
<dbReference type="PANTHER" id="PTHR11533">
    <property type="entry name" value="PROTEASE M1 ZINC METALLOPROTEASE"/>
    <property type="match status" value="1"/>
</dbReference>
<dbReference type="Gene3D" id="1.10.390.10">
    <property type="entry name" value="Neutral Protease Domain 2"/>
    <property type="match status" value="1"/>
</dbReference>
<feature type="site" description="Transition state stabilizer" evidence="11">
    <location>
        <position position="409"/>
    </location>
</feature>
<feature type="domain" description="Aminopeptidase N-like N-terminal" evidence="16">
    <location>
        <begin position="33"/>
        <end position="211"/>
    </location>
</feature>
<comment type="caution">
    <text evidence="17">The sequence shown here is derived from an EMBL/GenBank/DDBJ whole genome shotgun (WGS) entry which is preliminary data.</text>
</comment>
<dbReference type="PANTHER" id="PTHR11533:SF174">
    <property type="entry name" value="PUROMYCIN-SENSITIVE AMINOPEPTIDASE-RELATED"/>
    <property type="match status" value="1"/>
</dbReference>
<dbReference type="InterPro" id="IPR042097">
    <property type="entry name" value="Aminopeptidase_N-like_N_sf"/>
</dbReference>
<evidence type="ECO:0000256" key="12">
    <source>
        <dbReference type="RuleBase" id="RU364040"/>
    </source>
</evidence>
<evidence type="ECO:0000256" key="8">
    <source>
        <dbReference type="ARBA" id="ARBA00023049"/>
    </source>
</evidence>
<feature type="domain" description="ERAP1-like C-terminal" evidence="15">
    <location>
        <begin position="549"/>
        <end position="869"/>
    </location>
</feature>
<dbReference type="InterPro" id="IPR045357">
    <property type="entry name" value="Aminopeptidase_N-like_N"/>
</dbReference>
<dbReference type="FunFam" id="1.10.390.10:FF:000013">
    <property type="entry name" value="Aminopeptidase N"/>
    <property type="match status" value="1"/>
</dbReference>
<feature type="signal peptide" evidence="13">
    <location>
        <begin position="1"/>
        <end position="20"/>
    </location>
</feature>
<dbReference type="Gene3D" id="1.25.50.20">
    <property type="match status" value="1"/>
</dbReference>
<proteinExistence type="inferred from homology"/>
<dbReference type="Pfam" id="PF11838">
    <property type="entry name" value="ERAP1_C"/>
    <property type="match status" value="1"/>
</dbReference>
<reference evidence="17 18" key="1">
    <citation type="submission" date="2019-03" db="EMBL/GenBank/DDBJ databases">
        <title>Genomic Encyclopedia of Type Strains, Phase IV (KMG-IV): sequencing the most valuable type-strain genomes for metagenomic binning, comparative biology and taxonomic classification.</title>
        <authorList>
            <person name="Goeker M."/>
        </authorList>
    </citation>
    <scope>NUCLEOTIDE SEQUENCE [LARGE SCALE GENOMIC DNA]</scope>
    <source>
        <strain evidence="17 18">DSM 21667</strain>
    </source>
</reference>
<evidence type="ECO:0000259" key="15">
    <source>
        <dbReference type="Pfam" id="PF11838"/>
    </source>
</evidence>
<dbReference type="Gene3D" id="2.60.40.1730">
    <property type="entry name" value="tricorn interacting facor f3 domain"/>
    <property type="match status" value="1"/>
</dbReference>
<evidence type="ECO:0000259" key="16">
    <source>
        <dbReference type="Pfam" id="PF17900"/>
    </source>
</evidence>
<organism evidence="17 18">
    <name type="scientific">Tahibacter aquaticus</name>
    <dbReference type="NCBI Taxonomy" id="520092"/>
    <lineage>
        <taxon>Bacteria</taxon>
        <taxon>Pseudomonadati</taxon>
        <taxon>Pseudomonadota</taxon>
        <taxon>Gammaproteobacteria</taxon>
        <taxon>Lysobacterales</taxon>
        <taxon>Rhodanobacteraceae</taxon>
        <taxon>Tahibacter</taxon>
    </lineage>
</organism>
<dbReference type="GO" id="GO:0016020">
    <property type="term" value="C:membrane"/>
    <property type="evidence" value="ECO:0007669"/>
    <property type="project" value="TreeGrafter"/>
</dbReference>
<dbReference type="InterPro" id="IPR027268">
    <property type="entry name" value="Peptidase_M4/M1_CTD_sf"/>
</dbReference>
<evidence type="ECO:0000256" key="1">
    <source>
        <dbReference type="ARBA" id="ARBA00000098"/>
    </source>
</evidence>
<name>A0A4R6Z9K9_9GAMM</name>
<dbReference type="AlphaFoldDB" id="A0A4R6Z9K9"/>
<evidence type="ECO:0000259" key="14">
    <source>
        <dbReference type="Pfam" id="PF01433"/>
    </source>
</evidence>
<dbReference type="RefSeq" id="WP_133816728.1">
    <property type="nucleotide sequence ID" value="NZ_SNZH01000001.1"/>
</dbReference>
<feature type="chain" id="PRO_5020214393" description="Aminopeptidase" evidence="13">
    <location>
        <begin position="21"/>
        <end position="894"/>
    </location>
</feature>
<keyword evidence="13" id="KW-0732">Signal</keyword>
<keyword evidence="5 10" id="KW-0479">Metal-binding</keyword>
<dbReference type="Pfam" id="PF01433">
    <property type="entry name" value="Peptidase_M1"/>
    <property type="match status" value="1"/>
</dbReference>
<evidence type="ECO:0000256" key="10">
    <source>
        <dbReference type="PIRSR" id="PIRSR634016-3"/>
    </source>
</evidence>
<dbReference type="GO" id="GO:0070006">
    <property type="term" value="F:metalloaminopeptidase activity"/>
    <property type="evidence" value="ECO:0007669"/>
    <property type="project" value="TreeGrafter"/>
</dbReference>
<evidence type="ECO:0000313" key="18">
    <source>
        <dbReference type="Proteomes" id="UP000295293"/>
    </source>
</evidence>
<dbReference type="SUPFAM" id="SSF55486">
    <property type="entry name" value="Metalloproteases ('zincins'), catalytic domain"/>
    <property type="match status" value="1"/>
</dbReference>
<evidence type="ECO:0000256" key="7">
    <source>
        <dbReference type="ARBA" id="ARBA00022833"/>
    </source>
</evidence>
<comment type="catalytic activity">
    <reaction evidence="1">
        <text>Release of an N-terminal amino acid, Xaa-|-Yaa- from a peptide, amide or arylamide. Xaa is preferably Ala, but may be most amino acids including Pro (slow action). When a terminal hydrophobic residue is followed by a prolyl residue, the two may be released as an intact Xaa-Pro dipeptide.</text>
        <dbReference type="EC" id="3.4.11.2"/>
    </reaction>
</comment>
<evidence type="ECO:0000256" key="11">
    <source>
        <dbReference type="PIRSR" id="PIRSR634016-4"/>
    </source>
</evidence>
<evidence type="ECO:0000256" key="5">
    <source>
        <dbReference type="ARBA" id="ARBA00022723"/>
    </source>
</evidence>
<evidence type="ECO:0000256" key="6">
    <source>
        <dbReference type="ARBA" id="ARBA00022801"/>
    </source>
</evidence>
<evidence type="ECO:0000256" key="9">
    <source>
        <dbReference type="PIRSR" id="PIRSR634016-1"/>
    </source>
</evidence>
<dbReference type="Proteomes" id="UP000295293">
    <property type="component" value="Unassembled WGS sequence"/>
</dbReference>
<evidence type="ECO:0000256" key="13">
    <source>
        <dbReference type="SAM" id="SignalP"/>
    </source>
</evidence>
<sequence length="894" mass="97947">MGRLRYLLTALFLVAGLAQAEPAPLGQLPDTAQPLHYHLQLRVDPAAKGFSGTVEIRLRLNQAADHLWLHAQSLQVDKVGLRDAQKRSHPVRFAPHGDSGLARIDFGSTLPAQEVLLSLEYRAEYNSQLEGLYKTVRAGKPYIVTQMEPISARRAFPGFDEPRFKTSFDLQLDVPAGAQAVTNTAQTEEKTLPDGWRRLRFRTTPKLPTYLIALAVGPWDIVEGKPIAPTRWREQAIPLRGIAPAGEGARLKEALEATPAIVTALEDYFGYPYSFGKLDLLAAPDFSAGAMENPGLVIFREALLLLDANTPAYLRQASFEVNAHELAHQWFGDTVTMPWWNDLWLNEAFASWMEGRITENLRPAQRADLRRIQGAQKAMAADSLASARRVRQPIGDNGDIEGAFDSLTYGKGAAVLGMFEAWLGENVFRNGMRQYMKKHAFASATSDDLIDALAEAADKDQRLGKAMRSFLDQPGVPLVSSELQCSDGKATLKLSQQRYFPAGSQGDAQQRWGIPFCVRTSKAGVAATQCQLVDAATSTLALDGGCPDWYLPNAQARGYYRVTLAARDMAALTQAAATLDDREQLAFADAVKSGFERGDVDAATLLAALGQLARSPTREVALALQEELVWIRRNLAGAAARRAIDDYVAQLYLPRLEQLGYLRRTGESEDDALTRAALAELLGRKVDNVKVRAALLEQGKAVLAVDGNGRLRFGAANYDMLGTVLAVTVQERGAAAIDALIAELARNNDASLRTTMIMAMGATTDAQQGERVREFAISDAAKISETGRLLGIQQYEPRNRAALWTWFQRRYAQVVAHTPVFLHGNLPELVSEGWCDEGQAKKVAEFFGRDAAKVSGTAQGLQRADEAIRLCAARKQTQGTQSLQRWLQARPAAP</sequence>
<dbReference type="EC" id="3.4.11.-" evidence="12"/>
<dbReference type="InterPro" id="IPR050344">
    <property type="entry name" value="Peptidase_M1_aminopeptidases"/>
</dbReference>
<gene>
    <name evidence="17" type="ORF">DFR29_101227</name>
</gene>
<dbReference type="Gene3D" id="2.60.40.1910">
    <property type="match status" value="1"/>
</dbReference>
<feature type="binding site" evidence="10">
    <location>
        <position position="324"/>
    </location>
    <ligand>
        <name>Zn(2+)</name>
        <dbReference type="ChEBI" id="CHEBI:29105"/>
        <note>catalytic</note>
    </ligand>
</feature>
<comment type="similarity">
    <text evidence="2 12">Belongs to the peptidase M1 family.</text>
</comment>
<dbReference type="EMBL" id="SNZH01000001">
    <property type="protein sequence ID" value="TDR48607.1"/>
    <property type="molecule type" value="Genomic_DNA"/>
</dbReference>
<keyword evidence="7 10" id="KW-0862">Zinc</keyword>
<evidence type="ECO:0000256" key="2">
    <source>
        <dbReference type="ARBA" id="ARBA00010136"/>
    </source>
</evidence>
<dbReference type="PRINTS" id="PR00756">
    <property type="entry name" value="ALADIPTASE"/>
</dbReference>
<keyword evidence="18" id="KW-1185">Reference proteome</keyword>
<keyword evidence="3 12" id="KW-0031">Aminopeptidase</keyword>
<dbReference type="SUPFAM" id="SSF63737">
    <property type="entry name" value="Leukotriene A4 hydrolase N-terminal domain"/>
    <property type="match status" value="1"/>
</dbReference>
<evidence type="ECO:0000313" key="17">
    <source>
        <dbReference type="EMBL" id="TDR48607.1"/>
    </source>
</evidence>
<dbReference type="GO" id="GO:0005615">
    <property type="term" value="C:extracellular space"/>
    <property type="evidence" value="ECO:0007669"/>
    <property type="project" value="TreeGrafter"/>
</dbReference>
<dbReference type="GO" id="GO:0005737">
    <property type="term" value="C:cytoplasm"/>
    <property type="evidence" value="ECO:0007669"/>
    <property type="project" value="TreeGrafter"/>
</dbReference>
<dbReference type="GO" id="GO:0042277">
    <property type="term" value="F:peptide binding"/>
    <property type="evidence" value="ECO:0007669"/>
    <property type="project" value="TreeGrafter"/>
</dbReference>
<dbReference type="GO" id="GO:0016285">
    <property type="term" value="F:alanyl aminopeptidase activity"/>
    <property type="evidence" value="ECO:0007669"/>
    <property type="project" value="UniProtKB-EC"/>
</dbReference>
<feature type="domain" description="Peptidase M1 membrane alanine aminopeptidase" evidence="14">
    <location>
        <begin position="254"/>
        <end position="463"/>
    </location>
</feature>
<feature type="binding site" evidence="10">
    <location>
        <position position="328"/>
    </location>
    <ligand>
        <name>Zn(2+)</name>
        <dbReference type="ChEBI" id="CHEBI:29105"/>
        <note>catalytic</note>
    </ligand>
</feature>
<dbReference type="InterPro" id="IPR034016">
    <property type="entry name" value="M1_APN-typ"/>
</dbReference>
<evidence type="ECO:0000256" key="3">
    <source>
        <dbReference type="ARBA" id="ARBA00022438"/>
    </source>
</evidence>
<dbReference type="OrthoDB" id="100605at2"/>
<keyword evidence="8 12" id="KW-0482">Metalloprotease</keyword>
<dbReference type="GO" id="GO:0043171">
    <property type="term" value="P:peptide catabolic process"/>
    <property type="evidence" value="ECO:0007669"/>
    <property type="project" value="TreeGrafter"/>
</dbReference>
<keyword evidence="4 12" id="KW-0645">Protease</keyword>
<dbReference type="InterPro" id="IPR001930">
    <property type="entry name" value="Peptidase_M1"/>
</dbReference>
<keyword evidence="6 12" id="KW-0378">Hydrolase</keyword>
<evidence type="ECO:0000256" key="4">
    <source>
        <dbReference type="ARBA" id="ARBA00022670"/>
    </source>
</evidence>
<dbReference type="CDD" id="cd09601">
    <property type="entry name" value="M1_APN-Q_like"/>
    <property type="match status" value="1"/>
</dbReference>
<dbReference type="Pfam" id="PF17900">
    <property type="entry name" value="Peptidase_M1_N"/>
    <property type="match status" value="1"/>
</dbReference>